<keyword evidence="3" id="KW-1185">Reference proteome</keyword>
<gene>
    <name evidence="2" type="ORF">FZEAL_8418</name>
</gene>
<dbReference type="Proteomes" id="UP000635477">
    <property type="component" value="Unassembled WGS sequence"/>
</dbReference>
<accession>A0A8H4UEF0</accession>
<dbReference type="Pfam" id="PF23867">
    <property type="entry name" value="Mmc1_N"/>
    <property type="match status" value="1"/>
</dbReference>
<feature type="domain" description="Mmc1 C-terminal" evidence="1">
    <location>
        <begin position="378"/>
        <end position="587"/>
    </location>
</feature>
<reference evidence="2" key="2">
    <citation type="submission" date="2020-05" db="EMBL/GenBank/DDBJ databases">
        <authorList>
            <person name="Kim H.-S."/>
            <person name="Proctor R.H."/>
            <person name="Brown D.W."/>
        </authorList>
    </citation>
    <scope>NUCLEOTIDE SEQUENCE</scope>
    <source>
        <strain evidence="2">NRRL 22465</strain>
    </source>
</reference>
<dbReference type="EMBL" id="JABEYC010000715">
    <property type="protein sequence ID" value="KAF4974709.1"/>
    <property type="molecule type" value="Genomic_DNA"/>
</dbReference>
<dbReference type="AlphaFoldDB" id="A0A8H4UEF0"/>
<sequence length="637" mass="70884">MASQRARLPRAGTLRALIRPSKPSGLSICPFCSVSAPARSRPRTRRDLLTKRFNSTSTDAENPRAELERHLLDLQKLAPAFANLSRLQLALQGLRQSPGQEAVRVAILGLAPGDNAGQTAKNLLRILVADPLQDEQEWERQLRDHDPKNPLIVRIGPPAEVQSVFTNPETNQRSEINISSADWNNLDLEILFMETRVPPVEGDDYVKDVEIEEAVLVPQVTIQSAENRATPMATPVHKALLIGDGLTGAVNITAVPFLQDEAVLKAVNLQGVDRTQFEAPFEMVDIAAADAGVKLFRESSQNAMEYERVWSDSNLPALAAWLKTGISSPDGTTKPAVRLLITQTLENIQARCKQESHRQTTEMWKMAKIRQDLPPGLNEALAAWTQKAHAELQDELDLAFTGRRWRKLGWWQLFWRVDDVPMLTNEMLSQRFLPTAEQELVYLTGQIAEAAKAAQVYPQPLSVKEKPVVEPELKRLGSGELEPMVLVNTHSALPKWPGHIAFTRRYLQNETIPALQALAQRLVVQSLGTSGVTTSLAALLYISSFSSTIYEAGAVAALGIMWSFSRLQKKWDAARTFWEGEVREEGRKAVRGVDESVAEVLNGQKPRESTTDNEQADELQEVRLLVLKAKEALNRMK</sequence>
<evidence type="ECO:0000313" key="2">
    <source>
        <dbReference type="EMBL" id="KAF4974709.1"/>
    </source>
</evidence>
<dbReference type="PANTHER" id="PTHR38644">
    <property type="entry name" value="EXPRESSED PROTEIN"/>
    <property type="match status" value="1"/>
</dbReference>
<reference evidence="2" key="1">
    <citation type="journal article" date="2020" name="BMC Genomics">
        <title>Correction to: Identification and distribution of gene clusters required for synthesis of sphingolipid metabolism inhibitors in diverse species of the filamentous fungus Fusarium.</title>
        <authorList>
            <person name="Kim H.S."/>
            <person name="Lohmar J.M."/>
            <person name="Busman M."/>
            <person name="Brown D.W."/>
            <person name="Naumann T.A."/>
            <person name="Divon H.H."/>
            <person name="Lysoe E."/>
            <person name="Uhlig S."/>
            <person name="Proctor R.H."/>
        </authorList>
    </citation>
    <scope>NUCLEOTIDE SEQUENCE</scope>
    <source>
        <strain evidence="2">NRRL 22465</strain>
    </source>
</reference>
<evidence type="ECO:0000313" key="3">
    <source>
        <dbReference type="Proteomes" id="UP000635477"/>
    </source>
</evidence>
<dbReference type="Pfam" id="PF23868">
    <property type="entry name" value="Mmc1_C"/>
    <property type="match status" value="1"/>
</dbReference>
<dbReference type="InterPro" id="IPR056196">
    <property type="entry name" value="Mmc1_C"/>
</dbReference>
<protein>
    <recommendedName>
        <fullName evidence="1">Mmc1 C-terminal domain-containing protein</fullName>
    </recommendedName>
</protein>
<name>A0A8H4UEF0_9HYPO</name>
<organism evidence="2 3">
    <name type="scientific">Fusarium zealandicum</name>
    <dbReference type="NCBI Taxonomy" id="1053134"/>
    <lineage>
        <taxon>Eukaryota</taxon>
        <taxon>Fungi</taxon>
        <taxon>Dikarya</taxon>
        <taxon>Ascomycota</taxon>
        <taxon>Pezizomycotina</taxon>
        <taxon>Sordariomycetes</taxon>
        <taxon>Hypocreomycetidae</taxon>
        <taxon>Hypocreales</taxon>
        <taxon>Nectriaceae</taxon>
        <taxon>Fusarium</taxon>
        <taxon>Fusarium staphyleae species complex</taxon>
    </lineage>
</organism>
<comment type="caution">
    <text evidence="2">The sequence shown here is derived from an EMBL/GenBank/DDBJ whole genome shotgun (WGS) entry which is preliminary data.</text>
</comment>
<evidence type="ECO:0000259" key="1">
    <source>
        <dbReference type="Pfam" id="PF23868"/>
    </source>
</evidence>
<dbReference type="OrthoDB" id="5319015at2759"/>
<proteinExistence type="predicted"/>
<dbReference type="PANTHER" id="PTHR38644:SF1">
    <property type="entry name" value="EXPRESSED PROTEIN"/>
    <property type="match status" value="1"/>
</dbReference>